<dbReference type="SUPFAM" id="SSF51294">
    <property type="entry name" value="Hedgehog/intein (Hint) domain"/>
    <property type="match status" value="1"/>
</dbReference>
<feature type="transmembrane region" description="Helical" evidence="1">
    <location>
        <begin position="485"/>
        <end position="502"/>
    </location>
</feature>
<proteinExistence type="predicted"/>
<evidence type="ECO:0000313" key="3">
    <source>
        <dbReference type="EMBL" id="KND00946.1"/>
    </source>
</evidence>
<dbReference type="InParanoid" id="A0A0L0HHK1"/>
<evidence type="ECO:0000256" key="1">
    <source>
        <dbReference type="SAM" id="Phobius"/>
    </source>
</evidence>
<dbReference type="Proteomes" id="UP000053201">
    <property type="component" value="Unassembled WGS sequence"/>
</dbReference>
<name>A0A0L0HHK1_SPIPD</name>
<dbReference type="PANTHER" id="PTHR11889:SF31">
    <property type="entry name" value="PROTEIN HEDGEHOG"/>
    <property type="match status" value="1"/>
</dbReference>
<reference evidence="3 4" key="1">
    <citation type="submission" date="2009-08" db="EMBL/GenBank/DDBJ databases">
        <title>The Genome Sequence of Spizellomyces punctatus strain DAOM BR117.</title>
        <authorList>
            <consortium name="The Broad Institute Genome Sequencing Platform"/>
            <person name="Russ C."/>
            <person name="Cuomo C."/>
            <person name="Shea T."/>
            <person name="Young S.K."/>
            <person name="Zeng Q."/>
            <person name="Koehrsen M."/>
            <person name="Haas B."/>
            <person name="Borodovsky M."/>
            <person name="Guigo R."/>
            <person name="Alvarado L."/>
            <person name="Berlin A."/>
            <person name="Bochicchio J."/>
            <person name="Borenstein D."/>
            <person name="Chapman S."/>
            <person name="Chen Z."/>
            <person name="Engels R."/>
            <person name="Freedman E."/>
            <person name="Gellesch M."/>
            <person name="Goldberg J."/>
            <person name="Griggs A."/>
            <person name="Gujja S."/>
            <person name="Heiman D."/>
            <person name="Hepburn T."/>
            <person name="Howarth C."/>
            <person name="Jen D."/>
            <person name="Larson L."/>
            <person name="Lewis B."/>
            <person name="Mehta T."/>
            <person name="Park D."/>
            <person name="Pearson M."/>
            <person name="Roberts A."/>
            <person name="Saif S."/>
            <person name="Shenoy N."/>
            <person name="Sisk P."/>
            <person name="Stolte C."/>
            <person name="Sykes S."/>
            <person name="Thomson T."/>
            <person name="Walk T."/>
            <person name="White J."/>
            <person name="Yandava C."/>
            <person name="Burger G."/>
            <person name="Gray M.W."/>
            <person name="Holland P.W.H."/>
            <person name="King N."/>
            <person name="Lang F.B.F."/>
            <person name="Roger A.J."/>
            <person name="Ruiz-Trillo I."/>
            <person name="Lander E."/>
            <person name="Nusbaum C."/>
        </authorList>
    </citation>
    <scope>NUCLEOTIDE SEQUENCE [LARGE SCALE GENOMIC DNA]</scope>
    <source>
        <strain evidence="3 4">DAOM BR117</strain>
    </source>
</reference>
<organism evidence="3 4">
    <name type="scientific">Spizellomyces punctatus (strain DAOM BR117)</name>
    <dbReference type="NCBI Taxonomy" id="645134"/>
    <lineage>
        <taxon>Eukaryota</taxon>
        <taxon>Fungi</taxon>
        <taxon>Fungi incertae sedis</taxon>
        <taxon>Chytridiomycota</taxon>
        <taxon>Chytridiomycota incertae sedis</taxon>
        <taxon>Chytridiomycetes</taxon>
        <taxon>Spizellomycetales</taxon>
        <taxon>Spizellomycetaceae</taxon>
        <taxon>Spizellomyces</taxon>
    </lineage>
</organism>
<dbReference type="InterPro" id="IPR050387">
    <property type="entry name" value="Hedgehog_Signaling"/>
</dbReference>
<dbReference type="GeneID" id="27687521"/>
<dbReference type="RefSeq" id="XP_016608985.1">
    <property type="nucleotide sequence ID" value="XM_016752292.1"/>
</dbReference>
<evidence type="ECO:0000259" key="2">
    <source>
        <dbReference type="Pfam" id="PF01079"/>
    </source>
</evidence>
<dbReference type="Pfam" id="PF01079">
    <property type="entry name" value="Hint"/>
    <property type="match status" value="1"/>
</dbReference>
<accession>A0A0L0HHK1</accession>
<keyword evidence="1" id="KW-1133">Transmembrane helix</keyword>
<gene>
    <name evidence="3" type="ORF">SPPG_04047</name>
</gene>
<dbReference type="GO" id="GO:0016540">
    <property type="term" value="P:protein autoprocessing"/>
    <property type="evidence" value="ECO:0007669"/>
    <property type="project" value="InterPro"/>
</dbReference>
<keyword evidence="1" id="KW-0812">Transmembrane</keyword>
<dbReference type="CDD" id="cd00081">
    <property type="entry name" value="Hint"/>
    <property type="match status" value="1"/>
</dbReference>
<evidence type="ECO:0000313" key="4">
    <source>
        <dbReference type="Proteomes" id="UP000053201"/>
    </source>
</evidence>
<feature type="domain" description="Hedgehog protein Hint" evidence="2">
    <location>
        <begin position="270"/>
        <end position="463"/>
    </location>
</feature>
<dbReference type="PANTHER" id="PTHR11889">
    <property type="entry name" value="HEDGEHOG"/>
    <property type="match status" value="1"/>
</dbReference>
<dbReference type="InterPro" id="IPR036844">
    <property type="entry name" value="Hint_dom_sf"/>
</dbReference>
<dbReference type="AlphaFoldDB" id="A0A0L0HHK1"/>
<keyword evidence="4" id="KW-1185">Reference proteome</keyword>
<protein>
    <recommendedName>
        <fullName evidence="2">Hedgehog protein Hint domain-containing protein</fullName>
    </recommendedName>
</protein>
<dbReference type="InterPro" id="IPR001767">
    <property type="entry name" value="Hedgehog_Hint"/>
</dbReference>
<dbReference type="EMBL" id="KQ257455">
    <property type="protein sequence ID" value="KND00946.1"/>
    <property type="molecule type" value="Genomic_DNA"/>
</dbReference>
<sequence>MALNIFRLTVLAVCVGIGVLVYQYTGGQDQSARVRRAAIDRRQQENGVCLFDQFYASTLVENKHAFIYDAPKSHAEAITACANAPGGPYELGKLTFGDKTSYDWNAITTYFQNSCPDANAALAKDKIVWIGSWNGDSYNGACMAVTLSPKGKMAINVRPCEDKHPVWCTKTISQPMMCQQCSTTPGGAQCHETASCTKYVAQNPFVGTTNLYQCACRSGYKAAANQPAWRLAYVQRSASEDANRVHVPPGVACDTLCDNPTLSTRCDEVANTCEGCFPGDATVRVQKEGKAVKVPFRDVKPGMKVMVAVGEERTTEWSEVAFLVNLSGQPAFTDVEYVTDDGKTGKITLTATHLIAADVEENDTPVLVQAMHIKIGQQIYHQQYSRVTVTATNTHTLPPSTGAYTLIPNTPSALLFVDDVLVSPYSSHISHHEKADRTFGMLARALYRSFKFIGKEEWMGANVLQNGAEWVRPWFMDVAAKMEEVASIGSGVVAAILGLVVVKRVAA</sequence>
<dbReference type="Gene3D" id="2.170.16.10">
    <property type="entry name" value="Hedgehog/Intein (Hint) domain"/>
    <property type="match status" value="1"/>
</dbReference>
<dbReference type="OrthoDB" id="2099137at2759"/>
<dbReference type="VEuPathDB" id="FungiDB:SPPG_04047"/>
<keyword evidence="1" id="KW-0472">Membrane</keyword>